<dbReference type="InterPro" id="IPR001452">
    <property type="entry name" value="SH3_domain"/>
</dbReference>
<dbReference type="Pfam" id="PF08824">
    <property type="entry name" value="Serine_rich"/>
    <property type="match status" value="1"/>
</dbReference>
<protein>
    <submittedName>
        <fullName evidence="13">Cas scaffolding protein family member 4</fullName>
    </submittedName>
</protein>
<dbReference type="InterPro" id="IPR037362">
    <property type="entry name" value="CAS_fam"/>
</dbReference>
<dbReference type="Gene3D" id="1.20.120.830">
    <property type="entry name" value="Serine-rich domain"/>
    <property type="match status" value="1"/>
</dbReference>
<dbReference type="Pfam" id="PF14604">
    <property type="entry name" value="SH3_9"/>
    <property type="match status" value="1"/>
</dbReference>
<dbReference type="Gene3D" id="1.20.120.230">
    <property type="entry name" value="Alpha-catenin/vinculin-like"/>
    <property type="match status" value="1"/>
</dbReference>
<dbReference type="InterPro" id="IPR014928">
    <property type="entry name" value="Serine_rich_dom"/>
</dbReference>
<comment type="subcellular location">
    <subcellularLocation>
        <location evidence="1">Cell junction</location>
        <location evidence="1">Focal adhesion</location>
    </subcellularLocation>
    <subcellularLocation>
        <location evidence="2">Cytoplasm</location>
    </subcellularLocation>
</comment>
<evidence type="ECO:0000259" key="11">
    <source>
        <dbReference type="PROSITE" id="PS50002"/>
    </source>
</evidence>
<dbReference type="Pfam" id="PF12026">
    <property type="entry name" value="CAS_C"/>
    <property type="match status" value="1"/>
</dbReference>
<evidence type="ECO:0000256" key="4">
    <source>
        <dbReference type="ARBA" id="ARBA00022443"/>
    </source>
</evidence>
<dbReference type="SMART" id="SM00326">
    <property type="entry name" value="SH3"/>
    <property type="match status" value="1"/>
</dbReference>
<sequence length="892" mass="98127">MGQMLPGLGDPKNPLFSGNTPASLNVQFQKKPLLSGQCGSAAFNSCSVTPMVNQIDPARIRDRPFRQSTLDRFPKNCEGYSSLAPPWSSSQRKVNVDPGDTAEVSWWPGAADSYGDNIFILSPQTLLARALYDNHPDCSDELAFSRGDILTIVEQNVPESEGWWKCLLHGRQGLAPANRLQVLKENPADRGLLRGLDTDLTSSEALYQVPSLFCPPPPGPVYEQMKSWVEGPPPATAQVYELPASPSSARIICEKTLTFPRQTLHMLPRPARASVPTLPSQVYDVPVQNRISSTLKNLERQQCYDIPTSSQKAALHSSASQGQRVVLTPTAAFRQGGGCSTLSTPQQSEWRNNAPVLLGKADVRNASLTSFTRESGSSADPGCPSAVRTGAATLSPQPDSRVQKKSSPPEEPSYAVPVPRDSLLSDAVSSYSVPSRFLIPRVEQQNTKPNIYDTPKATHGVSRAGKELEEVKEVPETIPWISRQPNSLSPDSDQLSVASSDSRASMVSSCSSVSMDSSPSTSSEDSAKELWMDVDFAKETAMALQHKVASSAAGLLLYVSRTWRFKDSLETNIRMIRRAVDRIEESLREFLDFAQGVGGTAGGNLTDSQLQARIRDQLLIISGSYQILLDAKGNLDRCNWPLDVLVTDKVQNNLDDLERFVMVARMVPEDVKRFTSIVIANGRLLFKQNCEKGETEPKCERCIQPPQRETQSNEHCLQLVKKSRVTVCGQKPPNPQEKGEPILEQRSDENKDFHAMSPSSLPSPAPNRQDADRKIHLSEHCRLYFGALFKAIGVFTSSLSNSQPPEVFITQSKLVITVGQKLVDTLCKETQDKDERNEILRGSSHLCGLLKDLALATKNAVIKYPSPSALGCLQTEVEKLEHHTRKFRETLE</sequence>
<name>A0ABM0LC56_MICOH</name>
<evidence type="ECO:0000313" key="12">
    <source>
        <dbReference type="Proteomes" id="UP000694915"/>
    </source>
</evidence>
<keyword evidence="7" id="KW-0130">Cell adhesion</keyword>
<dbReference type="PANTHER" id="PTHR10654:SF19">
    <property type="entry name" value="CAS SCAFFOLDING PROTEIN FAMILY MEMBER 4"/>
    <property type="match status" value="1"/>
</dbReference>
<evidence type="ECO:0000256" key="7">
    <source>
        <dbReference type="ARBA" id="ARBA00022889"/>
    </source>
</evidence>
<dbReference type="PROSITE" id="PS50002">
    <property type="entry name" value="SH3"/>
    <property type="match status" value="1"/>
</dbReference>
<comment type="similarity">
    <text evidence="3">Belongs to the CAS family.</text>
</comment>
<evidence type="ECO:0000256" key="9">
    <source>
        <dbReference type="PROSITE-ProRule" id="PRU00192"/>
    </source>
</evidence>
<dbReference type="InterPro" id="IPR035744">
    <property type="entry name" value="CASS4_SH3"/>
</dbReference>
<keyword evidence="5" id="KW-0963">Cytoplasm</keyword>
<evidence type="ECO:0000256" key="6">
    <source>
        <dbReference type="ARBA" id="ARBA00022553"/>
    </source>
</evidence>
<dbReference type="CDD" id="cd12000">
    <property type="entry name" value="SH3_CASS4"/>
    <property type="match status" value="1"/>
</dbReference>
<organism evidence="12 13">
    <name type="scientific">Microtus ochrogaster</name>
    <name type="common">Prairie vole</name>
    <dbReference type="NCBI Taxonomy" id="79684"/>
    <lineage>
        <taxon>Eukaryota</taxon>
        <taxon>Metazoa</taxon>
        <taxon>Chordata</taxon>
        <taxon>Craniata</taxon>
        <taxon>Vertebrata</taxon>
        <taxon>Euteleostomi</taxon>
        <taxon>Mammalia</taxon>
        <taxon>Eutheria</taxon>
        <taxon>Euarchontoglires</taxon>
        <taxon>Glires</taxon>
        <taxon>Rodentia</taxon>
        <taxon>Myomorpha</taxon>
        <taxon>Muroidea</taxon>
        <taxon>Cricetidae</taxon>
        <taxon>Arvicolinae</taxon>
        <taxon>Microtus</taxon>
    </lineage>
</organism>
<evidence type="ECO:0000256" key="3">
    <source>
        <dbReference type="ARBA" id="ARBA00007848"/>
    </source>
</evidence>
<evidence type="ECO:0000256" key="2">
    <source>
        <dbReference type="ARBA" id="ARBA00004496"/>
    </source>
</evidence>
<evidence type="ECO:0000256" key="5">
    <source>
        <dbReference type="ARBA" id="ARBA00022490"/>
    </source>
</evidence>
<evidence type="ECO:0000256" key="1">
    <source>
        <dbReference type="ARBA" id="ARBA00004246"/>
    </source>
</evidence>
<dbReference type="PANTHER" id="PTHR10654">
    <property type="entry name" value="CAS SCAFFOLDING PROTEIN"/>
    <property type="match status" value="1"/>
</dbReference>
<dbReference type="Gene3D" id="2.30.30.40">
    <property type="entry name" value="SH3 Domains"/>
    <property type="match status" value="1"/>
</dbReference>
<keyword evidence="4 9" id="KW-0728">SH3 domain</keyword>
<dbReference type="RefSeq" id="XP_005363180.1">
    <property type="nucleotide sequence ID" value="XM_005363123.1"/>
</dbReference>
<evidence type="ECO:0000313" key="13">
    <source>
        <dbReference type="RefSeq" id="XP_005363180.1"/>
    </source>
</evidence>
<dbReference type="GeneID" id="101990170"/>
<evidence type="ECO:0000256" key="8">
    <source>
        <dbReference type="ARBA" id="ARBA00022949"/>
    </source>
</evidence>
<dbReference type="InterPro" id="IPR021901">
    <property type="entry name" value="CAS_C"/>
</dbReference>
<keyword evidence="12" id="KW-1185">Reference proteome</keyword>
<evidence type="ECO:0000256" key="10">
    <source>
        <dbReference type="SAM" id="MobiDB-lite"/>
    </source>
</evidence>
<feature type="region of interest" description="Disordered" evidence="10">
    <location>
        <begin position="480"/>
        <end position="501"/>
    </location>
</feature>
<proteinExistence type="inferred from homology"/>
<reference evidence="13" key="1">
    <citation type="submission" date="2025-08" db="UniProtKB">
        <authorList>
            <consortium name="RefSeq"/>
        </authorList>
    </citation>
    <scope>IDENTIFICATION</scope>
</reference>
<feature type="region of interest" description="Disordered" evidence="10">
    <location>
        <begin position="371"/>
        <end position="419"/>
    </location>
</feature>
<dbReference type="SUPFAM" id="SSF50044">
    <property type="entry name" value="SH3-domain"/>
    <property type="match status" value="1"/>
</dbReference>
<feature type="compositionally biased region" description="Polar residues" evidence="10">
    <location>
        <begin position="483"/>
        <end position="495"/>
    </location>
</feature>
<dbReference type="Proteomes" id="UP000694915">
    <property type="component" value="Linkage group LG8"/>
</dbReference>
<accession>A0ABM0LC56</accession>
<gene>
    <name evidence="13" type="primary">Cass4</name>
</gene>
<dbReference type="InterPro" id="IPR036028">
    <property type="entry name" value="SH3-like_dom_sf"/>
</dbReference>
<keyword evidence="8" id="KW-0965">Cell junction</keyword>
<dbReference type="InterPro" id="IPR038319">
    <property type="entry name" value="Serine_rich_sf"/>
</dbReference>
<keyword evidence="6" id="KW-0597">Phosphoprotein</keyword>
<feature type="domain" description="SH3" evidence="11">
    <location>
        <begin position="123"/>
        <end position="185"/>
    </location>
</feature>